<evidence type="ECO:0000313" key="10">
    <source>
        <dbReference type="Proteomes" id="UP000664203"/>
    </source>
</evidence>
<dbReference type="EMBL" id="CAJPDR010000322">
    <property type="protein sequence ID" value="CAF9932153.1"/>
    <property type="molecule type" value="Genomic_DNA"/>
</dbReference>
<dbReference type="InterPro" id="IPR017923">
    <property type="entry name" value="TFIIS_N"/>
</dbReference>
<dbReference type="GO" id="GO:0016973">
    <property type="term" value="P:poly(A)+ mRNA export from nucleus"/>
    <property type="evidence" value="ECO:0007669"/>
    <property type="project" value="TreeGrafter"/>
</dbReference>
<dbReference type="Proteomes" id="UP000664203">
    <property type="component" value="Unassembled WGS sequence"/>
</dbReference>
<proteinExistence type="inferred from homology"/>
<sequence>MSATSLSDHSLPPSPESEAGRDAGDPHQPLQDLQDPPAASIGNPRADMDDISDNESILSDVDEAQFEDFDPNQIAIEERPAIAVDEDNVKLLGRHKRKRDGDADGEGGKKKKKEGKREKPKKIRKKQDSDDDFSGGQEMEGKRIRKKKAFTEGGEKVRKEKPKIRRATPENEEAMDPEERRRRALDRAMDAALKNPTKRRRRAGEIDLNSMADEEIANLRNRMAEAAELDVTARNSLPPKPAMHKLRLLPEVTALLNRNSREVENAIVDPENNLLESVRFFLEPLSDGSLPAYNIQRELFTSLARLPIDKESLISSGIGKVVLFYTKSKKPELSIKRAAERLLGEWTRPILKRSDDYRKRVLASADYDPTVPRQKQPQPLSAAETASQARARVLAPPKPNNRARVEVDRKTYTIVPRSGQVAGGMFARPLGASGEDAFRKMKARQAAAAGKGPRR</sequence>
<accession>A0A8H3IU12</accession>
<dbReference type="PANTHER" id="PTHR46010">
    <property type="entry name" value="PROTEIN IWS1 HOMOLOG"/>
    <property type="match status" value="1"/>
</dbReference>
<dbReference type="InterPro" id="IPR035441">
    <property type="entry name" value="TFIIS/LEDGF_dom_sf"/>
</dbReference>
<evidence type="ECO:0000256" key="7">
    <source>
        <dbReference type="SAM" id="MobiDB-lite"/>
    </source>
</evidence>
<dbReference type="GO" id="GO:0005634">
    <property type="term" value="C:nucleus"/>
    <property type="evidence" value="ECO:0007669"/>
    <property type="project" value="UniProtKB-SubCell"/>
</dbReference>
<gene>
    <name evidence="9" type="primary">IWS1</name>
    <name evidence="9" type="ORF">ALECFALPRED_005226</name>
</gene>
<keyword evidence="1" id="KW-0805">Transcription regulation</keyword>
<evidence type="ECO:0000313" key="9">
    <source>
        <dbReference type="EMBL" id="CAF9932153.1"/>
    </source>
</evidence>
<feature type="region of interest" description="Disordered" evidence="7">
    <location>
        <begin position="1"/>
        <end position="180"/>
    </location>
</feature>
<dbReference type="InterPro" id="IPR051037">
    <property type="entry name" value="RNAPII_TF_IWS1"/>
</dbReference>
<feature type="compositionally biased region" description="Basic residues" evidence="7">
    <location>
        <begin position="109"/>
        <end position="125"/>
    </location>
</feature>
<dbReference type="PANTHER" id="PTHR46010:SF1">
    <property type="entry name" value="PROTEIN IWS1 HOMOLOG"/>
    <property type="match status" value="1"/>
</dbReference>
<feature type="compositionally biased region" description="Low complexity" evidence="7">
    <location>
        <begin position="26"/>
        <end position="37"/>
    </location>
</feature>
<dbReference type="AlphaFoldDB" id="A0A8H3IU12"/>
<dbReference type="Pfam" id="PF08711">
    <property type="entry name" value="Med26"/>
    <property type="match status" value="1"/>
</dbReference>
<evidence type="ECO:0000259" key="8">
    <source>
        <dbReference type="PROSITE" id="PS51319"/>
    </source>
</evidence>
<keyword evidence="10" id="KW-1185">Reference proteome</keyword>
<name>A0A8H3IU12_9LECA</name>
<dbReference type="FunFam" id="1.20.930.10:FF:000003">
    <property type="entry name" value="Putative Transcription factor IWS1"/>
    <property type="match status" value="1"/>
</dbReference>
<evidence type="ECO:0000256" key="4">
    <source>
        <dbReference type="ARBA" id="ARBA00037349"/>
    </source>
</evidence>
<protein>
    <submittedName>
        <fullName evidence="9">Transcription factor iws1</fullName>
    </submittedName>
</protein>
<feature type="compositionally biased region" description="Basic and acidic residues" evidence="7">
    <location>
        <begin position="149"/>
        <end position="158"/>
    </location>
</feature>
<keyword evidence="3 6" id="KW-0539">Nucleus</keyword>
<comment type="similarity">
    <text evidence="5">Belongs to the IWS1 family.</text>
</comment>
<feature type="domain" description="TFIIS N-terminal" evidence="8">
    <location>
        <begin position="276"/>
        <end position="353"/>
    </location>
</feature>
<feature type="region of interest" description="Disordered" evidence="7">
    <location>
        <begin position="367"/>
        <end position="388"/>
    </location>
</feature>
<feature type="compositionally biased region" description="Basic and acidic residues" evidence="7">
    <location>
        <begin position="99"/>
        <end position="108"/>
    </location>
</feature>
<evidence type="ECO:0000256" key="2">
    <source>
        <dbReference type="ARBA" id="ARBA00023163"/>
    </source>
</evidence>
<reference evidence="9" key="1">
    <citation type="submission" date="2021-03" db="EMBL/GenBank/DDBJ databases">
        <authorList>
            <person name="Tagirdzhanova G."/>
        </authorList>
    </citation>
    <scope>NUCLEOTIDE SEQUENCE</scope>
</reference>
<dbReference type="Gene3D" id="1.20.930.10">
    <property type="entry name" value="Conserved domain common to transcription factors TFIIS, elongin A, CRSP70"/>
    <property type="match status" value="1"/>
</dbReference>
<comment type="subcellular location">
    <subcellularLocation>
        <location evidence="6">Nucleus</location>
    </subcellularLocation>
</comment>
<keyword evidence="2" id="KW-0804">Transcription</keyword>
<organism evidence="9 10">
    <name type="scientific">Alectoria fallacina</name>
    <dbReference type="NCBI Taxonomy" id="1903189"/>
    <lineage>
        <taxon>Eukaryota</taxon>
        <taxon>Fungi</taxon>
        <taxon>Dikarya</taxon>
        <taxon>Ascomycota</taxon>
        <taxon>Pezizomycotina</taxon>
        <taxon>Lecanoromycetes</taxon>
        <taxon>OSLEUM clade</taxon>
        <taxon>Lecanoromycetidae</taxon>
        <taxon>Lecanorales</taxon>
        <taxon>Lecanorineae</taxon>
        <taxon>Parmeliaceae</taxon>
        <taxon>Alectoria</taxon>
    </lineage>
</organism>
<feature type="compositionally biased region" description="Acidic residues" evidence="7">
    <location>
        <begin position="60"/>
        <end position="70"/>
    </location>
</feature>
<dbReference type="PROSITE" id="PS51319">
    <property type="entry name" value="TFIIS_N"/>
    <property type="match status" value="1"/>
</dbReference>
<evidence type="ECO:0000256" key="6">
    <source>
        <dbReference type="PROSITE-ProRule" id="PRU00649"/>
    </source>
</evidence>
<evidence type="ECO:0000256" key="1">
    <source>
        <dbReference type="ARBA" id="ARBA00023015"/>
    </source>
</evidence>
<dbReference type="OrthoDB" id="21124at2759"/>
<evidence type="ECO:0000256" key="5">
    <source>
        <dbReference type="ARBA" id="ARBA00037992"/>
    </source>
</evidence>
<feature type="compositionally biased region" description="Polar residues" evidence="7">
    <location>
        <begin position="373"/>
        <end position="388"/>
    </location>
</feature>
<comment type="caution">
    <text evidence="9">The sequence shown here is derived from an EMBL/GenBank/DDBJ whole genome shotgun (WGS) entry which is preliminary data.</text>
</comment>
<evidence type="ECO:0000256" key="3">
    <source>
        <dbReference type="ARBA" id="ARBA00023242"/>
    </source>
</evidence>
<comment type="function">
    <text evidence="4">Transcription factor involved in RNA polymerase II transcription regulation. May function in both SPT15/TBP post-recruitment and recruitment steps of transcription.</text>
</comment>